<evidence type="ECO:0000256" key="2">
    <source>
        <dbReference type="ARBA" id="ARBA00023125"/>
    </source>
</evidence>
<dbReference type="RefSeq" id="WP_035640771.1">
    <property type="nucleotide sequence ID" value="NZ_CP017479.1"/>
</dbReference>
<gene>
    <name evidence="5" type="ORF">EM308_10990</name>
</gene>
<evidence type="ECO:0000313" key="6">
    <source>
        <dbReference type="Proteomes" id="UP000175968"/>
    </source>
</evidence>
<dbReference type="GO" id="GO:0003677">
    <property type="term" value="F:DNA binding"/>
    <property type="evidence" value="ECO:0007669"/>
    <property type="project" value="UniProtKB-KW"/>
</dbReference>
<dbReference type="InterPro" id="IPR002104">
    <property type="entry name" value="Integrase_catalytic"/>
</dbReference>
<evidence type="ECO:0000259" key="4">
    <source>
        <dbReference type="PROSITE" id="PS51898"/>
    </source>
</evidence>
<dbReference type="Gene3D" id="1.10.150.130">
    <property type="match status" value="1"/>
</dbReference>
<evidence type="ECO:0000256" key="1">
    <source>
        <dbReference type="ARBA" id="ARBA00008857"/>
    </source>
</evidence>
<accession>A0AAC9I437</accession>
<dbReference type="EMBL" id="CP017479">
    <property type="protein sequence ID" value="AOW09991.1"/>
    <property type="molecule type" value="Genomic_DNA"/>
</dbReference>
<dbReference type="InterPro" id="IPR025269">
    <property type="entry name" value="SAM-like_dom"/>
</dbReference>
<organism evidence="5 6">
    <name type="scientific">Flavobacterium gilvum</name>
    <dbReference type="NCBI Taxonomy" id="1492737"/>
    <lineage>
        <taxon>Bacteria</taxon>
        <taxon>Pseudomonadati</taxon>
        <taxon>Bacteroidota</taxon>
        <taxon>Flavobacteriia</taxon>
        <taxon>Flavobacteriales</taxon>
        <taxon>Flavobacteriaceae</taxon>
        <taxon>Flavobacterium</taxon>
    </lineage>
</organism>
<dbReference type="AlphaFoldDB" id="A0AAC9I437"/>
<dbReference type="InterPro" id="IPR050090">
    <property type="entry name" value="Tyrosine_recombinase_XerCD"/>
</dbReference>
<dbReference type="PANTHER" id="PTHR30349">
    <property type="entry name" value="PHAGE INTEGRASE-RELATED"/>
    <property type="match status" value="1"/>
</dbReference>
<dbReference type="PROSITE" id="PS51898">
    <property type="entry name" value="TYR_RECOMBINASE"/>
    <property type="match status" value="1"/>
</dbReference>
<name>A0AAC9I437_9FLAO</name>
<dbReference type="GO" id="GO:0015074">
    <property type="term" value="P:DNA integration"/>
    <property type="evidence" value="ECO:0007669"/>
    <property type="project" value="InterPro"/>
</dbReference>
<protein>
    <submittedName>
        <fullName evidence="5">Tyrosine type site-specific recombinase</fullName>
    </submittedName>
</protein>
<keyword evidence="2" id="KW-0238">DNA-binding</keyword>
<dbReference type="InterPro" id="IPR013762">
    <property type="entry name" value="Integrase-like_cat_sf"/>
</dbReference>
<dbReference type="InterPro" id="IPR010998">
    <property type="entry name" value="Integrase_recombinase_N"/>
</dbReference>
<reference evidence="5 6" key="1">
    <citation type="submission" date="2016-10" db="EMBL/GenBank/DDBJ databases">
        <title>Flavobacterium gilvum sp. nov., isolated from stream water.</title>
        <authorList>
            <person name="Shin S.-K."/>
            <person name="Cho Y.-J."/>
            <person name="Yi H."/>
        </authorList>
    </citation>
    <scope>NUCLEOTIDE SEQUENCE [LARGE SCALE GENOMIC DNA]</scope>
    <source>
        <strain evidence="5 6">EM1308</strain>
    </source>
</reference>
<dbReference type="SUPFAM" id="SSF56349">
    <property type="entry name" value="DNA breaking-rejoining enzymes"/>
    <property type="match status" value="1"/>
</dbReference>
<dbReference type="Proteomes" id="UP000175968">
    <property type="component" value="Chromosome"/>
</dbReference>
<dbReference type="InterPro" id="IPR011010">
    <property type="entry name" value="DNA_brk_join_enz"/>
</dbReference>
<dbReference type="InterPro" id="IPR035386">
    <property type="entry name" value="Arm-DNA-bind_5"/>
</dbReference>
<dbReference type="Gene3D" id="1.10.443.10">
    <property type="entry name" value="Intergrase catalytic core"/>
    <property type="match status" value="1"/>
</dbReference>
<feature type="domain" description="Tyr recombinase" evidence="4">
    <location>
        <begin position="225"/>
        <end position="400"/>
    </location>
</feature>
<sequence length="410" mass="47602">MLKIYFYLKPGKAATGKESPIYARLRYKQQSLAISTGKYISKERWDFTQKLRNVLKLEKEKVIRHSLDTQQLCIEKKFIEMFKKDGDISLVNLRDELRGKNTSKPNEISINEILEIHIKHFSKKVSTAERSKASLQKYERSKELLTSFIQKEYHESNIPWNKITTSFVYKLESFLKHESPFKSKTGIKNNSVVKYMRMYKTACNYALKMELINKNPFGLYDGKIINKNVMYLSQKELSLIESKRITLERLEKVRDIFIFCCYTGYAPIDASALTTNNLTTDNNNKLWIQTTRAKTAISSNVPILSPVRKIIDKYNGQQIGLIPPISNQKMNEYLKELAILCKINKNLTWYTARHTFATTVTLGNGVRIENVSAMMGHTNILQTQHYAKVLDSNIMEDMEKLNEKMENSKL</sequence>
<dbReference type="GO" id="GO:0006310">
    <property type="term" value="P:DNA recombination"/>
    <property type="evidence" value="ECO:0007669"/>
    <property type="project" value="UniProtKB-KW"/>
</dbReference>
<comment type="similarity">
    <text evidence="1">Belongs to the 'phage' integrase family.</text>
</comment>
<dbReference type="KEGG" id="fgl:EM308_10990"/>
<evidence type="ECO:0000313" key="5">
    <source>
        <dbReference type="EMBL" id="AOW09991.1"/>
    </source>
</evidence>
<dbReference type="Pfam" id="PF17293">
    <property type="entry name" value="Arm-DNA-bind_5"/>
    <property type="match status" value="1"/>
</dbReference>
<dbReference type="Pfam" id="PF13102">
    <property type="entry name" value="Phage_int_SAM_5"/>
    <property type="match status" value="1"/>
</dbReference>
<proteinExistence type="inferred from homology"/>
<dbReference type="PANTHER" id="PTHR30349:SF64">
    <property type="entry name" value="PROPHAGE INTEGRASE INTD-RELATED"/>
    <property type="match status" value="1"/>
</dbReference>
<dbReference type="Pfam" id="PF00589">
    <property type="entry name" value="Phage_integrase"/>
    <property type="match status" value="1"/>
</dbReference>
<dbReference type="CDD" id="cd01185">
    <property type="entry name" value="INTN1_C_like"/>
    <property type="match status" value="1"/>
</dbReference>
<evidence type="ECO:0000256" key="3">
    <source>
        <dbReference type="ARBA" id="ARBA00023172"/>
    </source>
</evidence>
<keyword evidence="3" id="KW-0233">DNA recombination</keyword>
<keyword evidence="6" id="KW-1185">Reference proteome</keyword>